<organism evidence="1">
    <name type="scientific">Chromera velia CCMP2878</name>
    <dbReference type="NCBI Taxonomy" id="1169474"/>
    <lineage>
        <taxon>Eukaryota</taxon>
        <taxon>Sar</taxon>
        <taxon>Alveolata</taxon>
        <taxon>Colpodellida</taxon>
        <taxon>Chromeraceae</taxon>
        <taxon>Chromera</taxon>
    </lineage>
</organism>
<name>A0A0G4HJV2_9ALVE</name>
<evidence type="ECO:0000313" key="1">
    <source>
        <dbReference type="EMBL" id="CEM44350.1"/>
    </source>
</evidence>
<dbReference type="VEuPathDB" id="CryptoDB:Cvel_7134"/>
<accession>A0A0G4HJV2</accession>
<gene>
    <name evidence="1" type="ORF">Cvel_7134</name>
</gene>
<dbReference type="AlphaFoldDB" id="A0A0G4HJV2"/>
<sequence length="143" mass="15014">MLPLSSDQHRGKLYFQTDRGERMTSVSTAVCGSSLVPSFRAAARRQYGSIRAALVKAGLTLDGEGGGSSTSSVDAKVDRASLETALGSLGLVSDEGGTFDIRSLLEEISPEDLHRSGGQLDRISVSALCGSSLAEFFRAAAMR</sequence>
<protein>
    <submittedName>
        <fullName evidence="1">Uncharacterized protein</fullName>
    </submittedName>
</protein>
<reference evidence="1" key="1">
    <citation type="submission" date="2014-11" db="EMBL/GenBank/DDBJ databases">
        <authorList>
            <person name="Otto D Thomas"/>
            <person name="Naeem Raeece"/>
        </authorList>
    </citation>
    <scope>NUCLEOTIDE SEQUENCE</scope>
</reference>
<proteinExistence type="predicted"/>
<dbReference type="EMBL" id="CDMZ01002905">
    <property type="protein sequence ID" value="CEM44350.1"/>
    <property type="molecule type" value="Genomic_DNA"/>
</dbReference>